<dbReference type="SUPFAM" id="SSF47384">
    <property type="entry name" value="Homodimeric domain of signal transducing histidine kinase"/>
    <property type="match status" value="1"/>
</dbReference>
<dbReference type="Gene3D" id="6.10.340.10">
    <property type="match status" value="1"/>
</dbReference>
<evidence type="ECO:0000259" key="13">
    <source>
        <dbReference type="PROSITE" id="PS50110"/>
    </source>
</evidence>
<dbReference type="InterPro" id="IPR003661">
    <property type="entry name" value="HisK_dim/P_dom"/>
</dbReference>
<evidence type="ECO:0000256" key="5">
    <source>
        <dbReference type="ARBA" id="ARBA00022679"/>
    </source>
</evidence>
<dbReference type="InterPro" id="IPR004358">
    <property type="entry name" value="Sig_transdc_His_kin-like_C"/>
</dbReference>
<evidence type="ECO:0000256" key="11">
    <source>
        <dbReference type="SAM" id="Phobius"/>
    </source>
</evidence>
<dbReference type="SUPFAM" id="SSF55874">
    <property type="entry name" value="ATPase domain of HSP90 chaperone/DNA topoisomerase II/histidine kinase"/>
    <property type="match status" value="1"/>
</dbReference>
<evidence type="ECO:0000256" key="9">
    <source>
        <dbReference type="ARBA" id="ARBA00023012"/>
    </source>
</evidence>
<feature type="domain" description="HAMP" evidence="16">
    <location>
        <begin position="199"/>
        <end position="258"/>
    </location>
</feature>
<dbReference type="PROSITE" id="PS50113">
    <property type="entry name" value="PAC"/>
    <property type="match status" value="2"/>
</dbReference>
<dbReference type="SMART" id="SM00388">
    <property type="entry name" value="HisKA"/>
    <property type="match status" value="1"/>
</dbReference>
<comment type="catalytic activity">
    <reaction evidence="1">
        <text>ATP + protein L-histidine = ADP + protein N-phospho-L-histidine.</text>
        <dbReference type="EC" id="2.7.13.3"/>
    </reaction>
</comment>
<evidence type="ECO:0000259" key="14">
    <source>
        <dbReference type="PROSITE" id="PS50112"/>
    </source>
</evidence>
<keyword evidence="18" id="KW-1185">Reference proteome</keyword>
<dbReference type="InterPro" id="IPR011006">
    <property type="entry name" value="CheY-like_superfamily"/>
</dbReference>
<keyword evidence="6" id="KW-0547">Nucleotide-binding</keyword>
<evidence type="ECO:0000259" key="12">
    <source>
        <dbReference type="PROSITE" id="PS50109"/>
    </source>
</evidence>
<dbReference type="EMBL" id="QAYG01000006">
    <property type="protein sequence ID" value="PTW59763.1"/>
    <property type="molecule type" value="Genomic_DNA"/>
</dbReference>
<dbReference type="SMART" id="SM00086">
    <property type="entry name" value="PAC"/>
    <property type="match status" value="2"/>
</dbReference>
<dbReference type="PROSITE" id="PS50109">
    <property type="entry name" value="HIS_KIN"/>
    <property type="match status" value="1"/>
</dbReference>
<evidence type="ECO:0000259" key="15">
    <source>
        <dbReference type="PROSITE" id="PS50113"/>
    </source>
</evidence>
<evidence type="ECO:0000256" key="6">
    <source>
        <dbReference type="ARBA" id="ARBA00022741"/>
    </source>
</evidence>
<comment type="caution">
    <text evidence="17">The sequence shown here is derived from an EMBL/GenBank/DDBJ whole genome shotgun (WGS) entry which is preliminary data.</text>
</comment>
<dbReference type="InterPro" id="IPR003660">
    <property type="entry name" value="HAMP_dom"/>
</dbReference>
<keyword evidence="9" id="KW-0902">Two-component regulatory system</keyword>
<dbReference type="Pfam" id="PF00072">
    <property type="entry name" value="Response_reg"/>
    <property type="match status" value="1"/>
</dbReference>
<gene>
    <name evidence="17" type="ORF">C8N35_106148</name>
</gene>
<dbReference type="InterPro" id="IPR005467">
    <property type="entry name" value="His_kinase_dom"/>
</dbReference>
<dbReference type="Gene3D" id="3.30.450.20">
    <property type="entry name" value="PAS domain"/>
    <property type="match status" value="2"/>
</dbReference>
<dbReference type="CDD" id="cd00082">
    <property type="entry name" value="HisKA"/>
    <property type="match status" value="1"/>
</dbReference>
<proteinExistence type="predicted"/>
<dbReference type="PROSITE" id="PS50110">
    <property type="entry name" value="RESPONSE_REGULATORY"/>
    <property type="match status" value="1"/>
</dbReference>
<evidence type="ECO:0000259" key="16">
    <source>
        <dbReference type="PROSITE" id="PS50885"/>
    </source>
</evidence>
<dbReference type="PANTHER" id="PTHR43065:SF46">
    <property type="entry name" value="C4-DICARBOXYLATE TRANSPORT SENSOR PROTEIN DCTB"/>
    <property type="match status" value="1"/>
</dbReference>
<dbReference type="AlphaFoldDB" id="A0A2T5V7P3"/>
<feature type="domain" description="PAC" evidence="15">
    <location>
        <begin position="462"/>
        <end position="519"/>
    </location>
</feature>
<dbReference type="InterPro" id="IPR001789">
    <property type="entry name" value="Sig_transdc_resp-reg_receiver"/>
</dbReference>
<keyword evidence="11" id="KW-1133">Transmembrane helix</keyword>
<evidence type="ECO:0000256" key="7">
    <source>
        <dbReference type="ARBA" id="ARBA00022777"/>
    </source>
</evidence>
<dbReference type="SUPFAM" id="SSF52172">
    <property type="entry name" value="CheY-like"/>
    <property type="match status" value="1"/>
</dbReference>
<feature type="domain" description="Histidine kinase" evidence="12">
    <location>
        <begin position="532"/>
        <end position="756"/>
    </location>
</feature>
<dbReference type="PROSITE" id="PS50112">
    <property type="entry name" value="PAS"/>
    <property type="match status" value="1"/>
</dbReference>
<dbReference type="SMART" id="SM00304">
    <property type="entry name" value="HAMP"/>
    <property type="match status" value="1"/>
</dbReference>
<dbReference type="Gene3D" id="3.30.565.10">
    <property type="entry name" value="Histidine kinase-like ATPase, C-terminal domain"/>
    <property type="match status" value="1"/>
</dbReference>
<dbReference type="PRINTS" id="PR00344">
    <property type="entry name" value="BCTRLSENSOR"/>
</dbReference>
<dbReference type="CDD" id="cd00130">
    <property type="entry name" value="PAS"/>
    <property type="match status" value="2"/>
</dbReference>
<evidence type="ECO:0000256" key="2">
    <source>
        <dbReference type="ARBA" id="ARBA00004370"/>
    </source>
</evidence>
<dbReference type="SMART" id="SM00448">
    <property type="entry name" value="REC"/>
    <property type="match status" value="1"/>
</dbReference>
<keyword evidence="11" id="KW-0812">Transmembrane</keyword>
<dbReference type="InterPro" id="IPR001610">
    <property type="entry name" value="PAC"/>
</dbReference>
<dbReference type="Gene3D" id="3.40.50.2300">
    <property type="match status" value="1"/>
</dbReference>
<dbReference type="InterPro" id="IPR036097">
    <property type="entry name" value="HisK_dim/P_sf"/>
</dbReference>
<evidence type="ECO:0000256" key="3">
    <source>
        <dbReference type="ARBA" id="ARBA00012438"/>
    </source>
</evidence>
<dbReference type="GO" id="GO:0000155">
    <property type="term" value="F:phosphorelay sensor kinase activity"/>
    <property type="evidence" value="ECO:0007669"/>
    <property type="project" value="InterPro"/>
</dbReference>
<reference evidence="17 18" key="1">
    <citation type="submission" date="2018-04" db="EMBL/GenBank/DDBJ databases">
        <title>Genomic Encyclopedia of Archaeal and Bacterial Type Strains, Phase II (KMG-II): from individual species to whole genera.</title>
        <authorList>
            <person name="Goeker M."/>
        </authorList>
    </citation>
    <scope>NUCLEOTIDE SEQUENCE [LARGE SCALE GENOMIC DNA]</scope>
    <source>
        <strain evidence="17 18">DSM 23382</strain>
    </source>
</reference>
<dbReference type="InterPro" id="IPR000014">
    <property type="entry name" value="PAS"/>
</dbReference>
<evidence type="ECO:0000256" key="1">
    <source>
        <dbReference type="ARBA" id="ARBA00000085"/>
    </source>
</evidence>
<feature type="domain" description="Response regulatory" evidence="13">
    <location>
        <begin position="781"/>
        <end position="897"/>
    </location>
</feature>
<dbReference type="NCBIfam" id="TIGR00229">
    <property type="entry name" value="sensory_box"/>
    <property type="match status" value="2"/>
</dbReference>
<evidence type="ECO:0000256" key="10">
    <source>
        <dbReference type="PROSITE-ProRule" id="PRU00169"/>
    </source>
</evidence>
<sequence length="900" mass="99476">MVFRLIPHPQIIARRALEYPAIPRSERTTGMLGRYKGSVANRIILWIVVFSIVACAMVTAVQVYFEQKNHIARIEAEIAGIERSYTSSVRRALWIQDMAQLQMLAEGIAAAREIAFVSINENGNPVATVGRRPADGGVVWETPITFEHRNAIIEIGRLVIVGDLARAREQILWLALRMLATNVAITLSIAVFVYFIFSHLVTRHLSAMAEQLSRMSGDDLETVLRLDRARASGAGDDEFDLLVSAFNGLRDRLRETRGKFKKGQEELRSSERRYRAILDEMLDTYYRTDNAGVVTMVTPSMYDLVGWRPQDAIGRKAVDFYVDPDCHARFIESFKMHGGSVRAFEAAMRHRDGRIVWISTTARIYRDDDGNIAGIEGIARDITEQRAAAEAVRRSHNQLRLVSDSVPALILYVDDVLKIRFANREAAKWLARDVEEIVGSDIDTVMDKTWVDRIRPHWEAALIGELQVVSDTFVAPDGKERRLELRLVPHAQADGTVEGFFALGLDMTERLMLEERLRQSQKMESVGQLTGGVAHDFNNLLGVILGNVEFLIEEPEMDAGERAPLLAAIQRSGERGARLTRQLLAFSRMQPLEPSTLNLDRDLKEFVSMLRPTIGDAVTVTMHAQPGLWPCMADRGLLELAILNLMLNARDAMPEGGEVMLTLANADVNDKGQAAEIGLEPGDYVMIAVSDSGKGIPAEMQPHVFEPFFTTKDVGRGTGLGLSMVYGFVSQSGGQVTLESEIGAGTTIRLYLPVAHLVTLTAEADANAAGAKRGICGRSERILVVEDDADLRALTATMLDRLGYKVMLAHDGPSALDLLESGLLPDIVLTDVRLPNGMLGPQVVSAAREIEPGIRAIYMTGFADRTQVASADLDGNDILIKKPFRSDDLALVLERVRTSD</sequence>
<dbReference type="SMART" id="SM00091">
    <property type="entry name" value="PAS"/>
    <property type="match status" value="2"/>
</dbReference>
<dbReference type="Proteomes" id="UP000244081">
    <property type="component" value="Unassembled WGS sequence"/>
</dbReference>
<dbReference type="GO" id="GO:0016020">
    <property type="term" value="C:membrane"/>
    <property type="evidence" value="ECO:0007669"/>
    <property type="project" value="UniProtKB-SubCell"/>
</dbReference>
<dbReference type="InterPro" id="IPR013767">
    <property type="entry name" value="PAS_fold"/>
</dbReference>
<dbReference type="SUPFAM" id="SSF55785">
    <property type="entry name" value="PYP-like sensor domain (PAS domain)"/>
    <property type="match status" value="2"/>
</dbReference>
<keyword evidence="8" id="KW-0067">ATP-binding</keyword>
<evidence type="ECO:0000256" key="4">
    <source>
        <dbReference type="ARBA" id="ARBA00022553"/>
    </source>
</evidence>
<organism evidence="17 18">
    <name type="scientific">Breoghania corrubedonensis</name>
    <dbReference type="NCBI Taxonomy" id="665038"/>
    <lineage>
        <taxon>Bacteria</taxon>
        <taxon>Pseudomonadati</taxon>
        <taxon>Pseudomonadota</taxon>
        <taxon>Alphaproteobacteria</taxon>
        <taxon>Hyphomicrobiales</taxon>
        <taxon>Stappiaceae</taxon>
        <taxon>Breoghania</taxon>
    </lineage>
</organism>
<name>A0A2T5V7P3_9HYPH</name>
<dbReference type="PROSITE" id="PS50885">
    <property type="entry name" value="HAMP"/>
    <property type="match status" value="1"/>
</dbReference>
<dbReference type="EC" id="2.7.13.3" evidence="3"/>
<dbReference type="Pfam" id="PF08448">
    <property type="entry name" value="PAS_4"/>
    <property type="match status" value="1"/>
</dbReference>
<evidence type="ECO:0000313" key="17">
    <source>
        <dbReference type="EMBL" id="PTW59763.1"/>
    </source>
</evidence>
<feature type="transmembrane region" description="Helical" evidence="11">
    <location>
        <begin position="43"/>
        <end position="65"/>
    </location>
</feature>
<dbReference type="GO" id="GO:0005524">
    <property type="term" value="F:ATP binding"/>
    <property type="evidence" value="ECO:0007669"/>
    <property type="project" value="UniProtKB-KW"/>
</dbReference>
<dbReference type="InterPro" id="IPR003594">
    <property type="entry name" value="HATPase_dom"/>
</dbReference>
<dbReference type="Pfam" id="PF00989">
    <property type="entry name" value="PAS"/>
    <property type="match status" value="1"/>
</dbReference>
<accession>A0A2T5V7P3</accession>
<dbReference type="Pfam" id="PF02518">
    <property type="entry name" value="HATPase_c"/>
    <property type="match status" value="1"/>
</dbReference>
<feature type="transmembrane region" description="Helical" evidence="11">
    <location>
        <begin position="174"/>
        <end position="197"/>
    </location>
</feature>
<keyword evidence="7" id="KW-0418">Kinase</keyword>
<dbReference type="InterPro" id="IPR000700">
    <property type="entry name" value="PAS-assoc_C"/>
</dbReference>
<feature type="domain" description="PAC" evidence="15">
    <location>
        <begin position="342"/>
        <end position="394"/>
    </location>
</feature>
<keyword evidence="5" id="KW-0808">Transferase</keyword>
<comment type="subcellular location">
    <subcellularLocation>
        <location evidence="2">Membrane</location>
    </subcellularLocation>
</comment>
<evidence type="ECO:0000256" key="8">
    <source>
        <dbReference type="ARBA" id="ARBA00022840"/>
    </source>
</evidence>
<dbReference type="PANTHER" id="PTHR43065">
    <property type="entry name" value="SENSOR HISTIDINE KINASE"/>
    <property type="match status" value="1"/>
</dbReference>
<dbReference type="InterPro" id="IPR036890">
    <property type="entry name" value="HATPase_C_sf"/>
</dbReference>
<dbReference type="SMART" id="SM00387">
    <property type="entry name" value="HATPase_c"/>
    <property type="match status" value="1"/>
</dbReference>
<dbReference type="Pfam" id="PF00512">
    <property type="entry name" value="HisKA"/>
    <property type="match status" value="1"/>
</dbReference>
<feature type="domain" description="PAS" evidence="14">
    <location>
        <begin position="270"/>
        <end position="325"/>
    </location>
</feature>
<evidence type="ECO:0000313" key="18">
    <source>
        <dbReference type="Proteomes" id="UP000244081"/>
    </source>
</evidence>
<feature type="modified residue" description="4-aspartylphosphate" evidence="10">
    <location>
        <position position="831"/>
    </location>
</feature>
<dbReference type="InterPro" id="IPR035965">
    <property type="entry name" value="PAS-like_dom_sf"/>
</dbReference>
<dbReference type="GO" id="GO:0006355">
    <property type="term" value="P:regulation of DNA-templated transcription"/>
    <property type="evidence" value="ECO:0007669"/>
    <property type="project" value="InterPro"/>
</dbReference>
<keyword evidence="4 10" id="KW-0597">Phosphoprotein</keyword>
<protein>
    <recommendedName>
        <fullName evidence="3">histidine kinase</fullName>
        <ecNumber evidence="3">2.7.13.3</ecNumber>
    </recommendedName>
</protein>
<keyword evidence="11" id="KW-0472">Membrane</keyword>
<dbReference type="InterPro" id="IPR013656">
    <property type="entry name" value="PAS_4"/>
</dbReference>
<dbReference type="Gene3D" id="1.10.287.130">
    <property type="match status" value="1"/>
</dbReference>